<comment type="caution">
    <text evidence="4">The sequence shown here is derived from an EMBL/GenBank/DDBJ whole genome shotgun (WGS) entry which is preliminary data.</text>
</comment>
<gene>
    <name evidence="4" type="ORF">DCF25_06360</name>
</gene>
<dbReference type="InterPro" id="IPR002123">
    <property type="entry name" value="Plipid/glycerol_acylTrfase"/>
</dbReference>
<evidence type="ECO:0000256" key="2">
    <source>
        <dbReference type="ARBA" id="ARBA00023315"/>
    </source>
</evidence>
<accession>A0A2W4W870</accession>
<dbReference type="SUPFAM" id="SSF69593">
    <property type="entry name" value="Glycerol-3-phosphate (1)-acyltransferase"/>
    <property type="match status" value="1"/>
</dbReference>
<dbReference type="SMART" id="SM00563">
    <property type="entry name" value="PlsC"/>
    <property type="match status" value="1"/>
</dbReference>
<dbReference type="EMBL" id="QBMC01000028">
    <property type="protein sequence ID" value="PZO20561.1"/>
    <property type="molecule type" value="Genomic_DNA"/>
</dbReference>
<dbReference type="Proteomes" id="UP000249354">
    <property type="component" value="Unassembled WGS sequence"/>
</dbReference>
<dbReference type="GO" id="GO:0006654">
    <property type="term" value="P:phosphatidic acid biosynthetic process"/>
    <property type="evidence" value="ECO:0007669"/>
    <property type="project" value="TreeGrafter"/>
</dbReference>
<feature type="domain" description="Phospholipid/glycerol acyltransferase" evidence="3">
    <location>
        <begin position="67"/>
        <end position="196"/>
    </location>
</feature>
<reference evidence="4 5" key="2">
    <citation type="submission" date="2018-06" db="EMBL/GenBank/DDBJ databases">
        <title>Metagenomic assembly of (sub)arctic Cyanobacteria and their associated microbiome from non-axenic cultures.</title>
        <authorList>
            <person name="Baurain D."/>
        </authorList>
    </citation>
    <scope>NUCLEOTIDE SEQUENCE [LARGE SCALE GENOMIC DNA]</scope>
    <source>
        <strain evidence="4">ULC129bin1</strain>
    </source>
</reference>
<dbReference type="PANTHER" id="PTHR10434">
    <property type="entry name" value="1-ACYL-SN-GLYCEROL-3-PHOSPHATE ACYLTRANSFERASE"/>
    <property type="match status" value="1"/>
</dbReference>
<keyword evidence="2 4" id="KW-0012">Acyltransferase</keyword>
<keyword evidence="1 4" id="KW-0808">Transferase</keyword>
<evidence type="ECO:0000256" key="1">
    <source>
        <dbReference type="ARBA" id="ARBA00022679"/>
    </source>
</evidence>
<evidence type="ECO:0000313" key="4">
    <source>
        <dbReference type="EMBL" id="PZO20561.1"/>
    </source>
</evidence>
<name>A0A2W4W870_9CYAN</name>
<dbReference type="Pfam" id="PF01553">
    <property type="entry name" value="Acyltransferase"/>
    <property type="match status" value="1"/>
</dbReference>
<dbReference type="PANTHER" id="PTHR10434:SF11">
    <property type="entry name" value="1-ACYL-SN-GLYCEROL-3-PHOSPHATE ACYLTRANSFERASE"/>
    <property type="match status" value="1"/>
</dbReference>
<reference evidence="5" key="1">
    <citation type="submission" date="2018-04" db="EMBL/GenBank/DDBJ databases">
        <authorList>
            <person name="Cornet L."/>
        </authorList>
    </citation>
    <scope>NUCLEOTIDE SEQUENCE [LARGE SCALE GENOMIC DNA]</scope>
</reference>
<dbReference type="GO" id="GO:0003841">
    <property type="term" value="F:1-acylglycerol-3-phosphate O-acyltransferase activity"/>
    <property type="evidence" value="ECO:0007669"/>
    <property type="project" value="TreeGrafter"/>
</dbReference>
<proteinExistence type="predicted"/>
<dbReference type="AlphaFoldDB" id="A0A2W4W870"/>
<evidence type="ECO:0000313" key="5">
    <source>
        <dbReference type="Proteomes" id="UP000249354"/>
    </source>
</evidence>
<organism evidence="4 5">
    <name type="scientific">Leptolyngbya foveolarum</name>
    <dbReference type="NCBI Taxonomy" id="47253"/>
    <lineage>
        <taxon>Bacteria</taxon>
        <taxon>Bacillati</taxon>
        <taxon>Cyanobacteriota</taxon>
        <taxon>Cyanophyceae</taxon>
        <taxon>Leptolyngbyales</taxon>
        <taxon>Leptolyngbyaceae</taxon>
        <taxon>Leptolyngbya group</taxon>
        <taxon>Leptolyngbya</taxon>
    </lineage>
</organism>
<evidence type="ECO:0000259" key="3">
    <source>
        <dbReference type="SMART" id="SM00563"/>
    </source>
</evidence>
<dbReference type="CDD" id="cd07989">
    <property type="entry name" value="LPLAT_AGPAT-like"/>
    <property type="match status" value="1"/>
</dbReference>
<sequence>MVADPLISQVPDAKAEMQDFYPPKQKPLMIRLVQSISYPLARVLYQFRISVSEADIGKVRRIDGSRLVFVCNHPTLEDGISLFVLSARLGLLLHYVVARESFKGLMGWFIQRLGCYSIRRGVGDRTSISQTLSLLKEPQCRLVIFPEGGCSYQNDTIMPFRPGAIQLPMSVLAQLAKKTPDAIPDLYVVPLSLKYRYVQPMQRVIDQTLSRLEAHLKLSAYALGGESGDRATGELMSDYQRLRQIAHQVILQIEDEAGLTHPTQPDWNARIDRLRRALIDKCEAALKIEPNLNLPIRERVYKVQAVLEEVSPTEKSEATDATSDRQDSLYWDTVRLLNFDAIYDGYVAESPTPERFLDTLTRLEGEVFHIEHAQPKAARRACFRIGDPINLKDYLVDYQSDRAGTVDLLAEQLRTLMQANLD</sequence>
<protein>
    <submittedName>
        <fullName evidence="4">1-acyl-sn-glycerol-3-phosphate acyltransferase</fullName>
    </submittedName>
</protein>